<keyword evidence="7 13" id="KW-0472">Membrane</keyword>
<protein>
    <submittedName>
        <fullName evidence="17">Neuropeptides capa receptor-like isoform X1</fullName>
    </submittedName>
</protein>
<name>A0ABM1M015_NICVS</name>
<feature type="transmembrane region" description="Helical" evidence="13">
    <location>
        <begin position="351"/>
        <end position="373"/>
    </location>
</feature>
<accession>A0ABM1M015</accession>
<keyword evidence="14" id="KW-0732">Signal</keyword>
<dbReference type="InterPro" id="IPR005390">
    <property type="entry name" value="NeuromedU_rcpt"/>
</dbReference>
<keyword evidence="3" id="KW-1003">Cell membrane</keyword>
<evidence type="ECO:0000256" key="5">
    <source>
        <dbReference type="ARBA" id="ARBA00022989"/>
    </source>
</evidence>
<organism evidence="16 17">
    <name type="scientific">Nicrophorus vespilloides</name>
    <name type="common">Boreal carrion beetle</name>
    <dbReference type="NCBI Taxonomy" id="110193"/>
    <lineage>
        <taxon>Eukaryota</taxon>
        <taxon>Metazoa</taxon>
        <taxon>Ecdysozoa</taxon>
        <taxon>Arthropoda</taxon>
        <taxon>Hexapoda</taxon>
        <taxon>Insecta</taxon>
        <taxon>Pterygota</taxon>
        <taxon>Neoptera</taxon>
        <taxon>Endopterygota</taxon>
        <taxon>Coleoptera</taxon>
        <taxon>Polyphaga</taxon>
        <taxon>Staphyliniformia</taxon>
        <taxon>Silphidae</taxon>
        <taxon>Nicrophorinae</taxon>
        <taxon>Nicrophorus</taxon>
    </lineage>
</organism>
<evidence type="ECO:0000259" key="15">
    <source>
        <dbReference type="PROSITE" id="PS50262"/>
    </source>
</evidence>
<evidence type="ECO:0000313" key="16">
    <source>
        <dbReference type="Proteomes" id="UP000695000"/>
    </source>
</evidence>
<dbReference type="PROSITE" id="PS00237">
    <property type="entry name" value="G_PROTEIN_RECEP_F1_1"/>
    <property type="match status" value="1"/>
</dbReference>
<evidence type="ECO:0000256" key="13">
    <source>
        <dbReference type="SAM" id="Phobius"/>
    </source>
</evidence>
<evidence type="ECO:0000256" key="12">
    <source>
        <dbReference type="RuleBase" id="RU000688"/>
    </source>
</evidence>
<evidence type="ECO:0000256" key="11">
    <source>
        <dbReference type="ARBA" id="ARBA00023224"/>
    </source>
</evidence>
<feature type="signal peptide" evidence="14">
    <location>
        <begin position="1"/>
        <end position="26"/>
    </location>
</feature>
<comment type="subcellular location">
    <subcellularLocation>
        <location evidence="1">Cell membrane</location>
        <topology evidence="1">Multi-pass membrane protein</topology>
    </subcellularLocation>
</comment>
<evidence type="ECO:0000256" key="10">
    <source>
        <dbReference type="ARBA" id="ARBA00023180"/>
    </source>
</evidence>
<evidence type="ECO:0000313" key="17">
    <source>
        <dbReference type="RefSeq" id="XP_017767915.1"/>
    </source>
</evidence>
<evidence type="ECO:0000256" key="2">
    <source>
        <dbReference type="ARBA" id="ARBA00010663"/>
    </source>
</evidence>
<feature type="transmembrane region" description="Helical" evidence="13">
    <location>
        <begin position="78"/>
        <end position="104"/>
    </location>
</feature>
<dbReference type="PANTHER" id="PTHR24243:SF107">
    <property type="entry name" value="NEUROPEPTIDES CAPA RECEPTOR"/>
    <property type="match status" value="1"/>
</dbReference>
<sequence>MIRQPTTLAVFVLCTFTSLLTSSTHSIYMDEEDHDVQQIITPLNLSIDYDEFNETTTMISEWELLIKERGPKQLPLDVAIPFTILNVLLFISGLLGNIAVCIVIKRHSNMHTATNYYLFSLAVSDLTLLVFGVPNDVAVYWHQYPWALGEFCCKLRALLSEIATSICRASYVSVLTIVAFSTERYLSICYPLYLYTMSGLQRAKRIIFCLWLVSFVFALPFAIFTNIHYIEYPIGSGIHLEESGVCAMLHQPEYLPLAELSTLIFFVIPLLVMLYQYTRMGMKISNRSHLALGQNSTVHRDSRRSHTNQTVIWMLAAVVFCFFLCWAPFHAQRLIYMYANQSPYFYKLNEWMFYITGILYYLSSTLNPILYNVMSNKYRTAFREILCGAKRTNGSTLVRNSTMRETTRFPSHSNSERTDTRCAQNEEESMYLVHQQKEVIRVSSPKGKTSLLYELNYCDLKPNSETCI</sequence>
<evidence type="ECO:0000256" key="7">
    <source>
        <dbReference type="ARBA" id="ARBA00023136"/>
    </source>
</evidence>
<dbReference type="PRINTS" id="PR01565">
    <property type="entry name" value="NEUROMEDINUR"/>
</dbReference>
<keyword evidence="8" id="KW-1015">Disulfide bond</keyword>
<dbReference type="Gene3D" id="1.20.1070.10">
    <property type="entry name" value="Rhodopsin 7-helix transmembrane proteins"/>
    <property type="match status" value="1"/>
</dbReference>
<dbReference type="RefSeq" id="XP_017767915.1">
    <property type="nucleotide sequence ID" value="XM_017912426.1"/>
</dbReference>
<dbReference type="CDD" id="cd15134">
    <property type="entry name" value="7tmA_capaR"/>
    <property type="match status" value="1"/>
</dbReference>
<dbReference type="Pfam" id="PF00001">
    <property type="entry name" value="7tm_1"/>
    <property type="match status" value="1"/>
</dbReference>
<feature type="domain" description="G-protein coupled receptors family 1 profile" evidence="15">
    <location>
        <begin position="96"/>
        <end position="371"/>
    </location>
</feature>
<keyword evidence="9 12" id="KW-0675">Receptor</keyword>
<gene>
    <name evidence="17" type="primary">LOC108556350</name>
</gene>
<dbReference type="InterPro" id="IPR017452">
    <property type="entry name" value="GPCR_Rhodpsn_7TM"/>
</dbReference>
<dbReference type="PANTHER" id="PTHR24243">
    <property type="entry name" value="G-PROTEIN COUPLED RECEPTOR"/>
    <property type="match status" value="1"/>
</dbReference>
<feature type="transmembrane region" description="Helical" evidence="13">
    <location>
        <begin position="310"/>
        <end position="331"/>
    </location>
</feature>
<evidence type="ECO:0000256" key="4">
    <source>
        <dbReference type="ARBA" id="ARBA00022692"/>
    </source>
</evidence>
<dbReference type="SUPFAM" id="SSF81321">
    <property type="entry name" value="Family A G protein-coupled receptor-like"/>
    <property type="match status" value="1"/>
</dbReference>
<reference evidence="17" key="1">
    <citation type="submission" date="2025-08" db="UniProtKB">
        <authorList>
            <consortium name="RefSeq"/>
        </authorList>
    </citation>
    <scope>IDENTIFICATION</scope>
    <source>
        <tissue evidence="17">Whole Larva</tissue>
    </source>
</reference>
<feature type="transmembrane region" description="Helical" evidence="13">
    <location>
        <begin position="169"/>
        <end position="194"/>
    </location>
</feature>
<keyword evidence="10" id="KW-0325">Glycoprotein</keyword>
<keyword evidence="11 12" id="KW-0807">Transducer</keyword>
<dbReference type="Proteomes" id="UP000695000">
    <property type="component" value="Unplaced"/>
</dbReference>
<feature type="transmembrane region" description="Helical" evidence="13">
    <location>
        <begin position="206"/>
        <end position="230"/>
    </location>
</feature>
<keyword evidence="16" id="KW-1185">Reference proteome</keyword>
<comment type="similarity">
    <text evidence="2 12">Belongs to the G-protein coupled receptor 1 family.</text>
</comment>
<evidence type="ECO:0000256" key="3">
    <source>
        <dbReference type="ARBA" id="ARBA00022475"/>
    </source>
</evidence>
<feature type="chain" id="PRO_5047354988" evidence="14">
    <location>
        <begin position="27"/>
        <end position="468"/>
    </location>
</feature>
<proteinExistence type="inferred from homology"/>
<feature type="transmembrane region" description="Helical" evidence="13">
    <location>
        <begin position="257"/>
        <end position="277"/>
    </location>
</feature>
<dbReference type="GeneID" id="108556350"/>
<evidence type="ECO:0000256" key="8">
    <source>
        <dbReference type="ARBA" id="ARBA00023157"/>
    </source>
</evidence>
<evidence type="ECO:0000256" key="9">
    <source>
        <dbReference type="ARBA" id="ARBA00023170"/>
    </source>
</evidence>
<dbReference type="InterPro" id="IPR000276">
    <property type="entry name" value="GPCR_Rhodpsn"/>
</dbReference>
<keyword evidence="4 12" id="KW-0812">Transmembrane</keyword>
<dbReference type="PROSITE" id="PS50262">
    <property type="entry name" value="G_PROTEIN_RECEP_F1_2"/>
    <property type="match status" value="1"/>
</dbReference>
<evidence type="ECO:0000256" key="1">
    <source>
        <dbReference type="ARBA" id="ARBA00004651"/>
    </source>
</evidence>
<evidence type="ECO:0000256" key="6">
    <source>
        <dbReference type="ARBA" id="ARBA00023040"/>
    </source>
</evidence>
<keyword evidence="6 12" id="KW-0297">G-protein coupled receptor</keyword>
<feature type="transmembrane region" description="Helical" evidence="13">
    <location>
        <begin position="116"/>
        <end position="134"/>
    </location>
</feature>
<evidence type="ECO:0000256" key="14">
    <source>
        <dbReference type="SAM" id="SignalP"/>
    </source>
</evidence>
<dbReference type="PRINTS" id="PR00237">
    <property type="entry name" value="GPCRRHODOPSN"/>
</dbReference>
<keyword evidence="5 13" id="KW-1133">Transmembrane helix</keyword>